<keyword evidence="1" id="KW-0732">Signal</keyword>
<comment type="caution">
    <text evidence="2">The sequence shown here is derived from an EMBL/GenBank/DDBJ whole genome shotgun (WGS) entry which is preliminary data.</text>
</comment>
<evidence type="ECO:0000313" key="2">
    <source>
        <dbReference type="EMBL" id="MDW5594453.1"/>
    </source>
</evidence>
<dbReference type="EMBL" id="JAWSTH010000017">
    <property type="protein sequence ID" value="MDW5594453.1"/>
    <property type="molecule type" value="Genomic_DNA"/>
</dbReference>
<dbReference type="RefSeq" id="WP_318596722.1">
    <property type="nucleotide sequence ID" value="NZ_JAWSTH010000017.1"/>
</dbReference>
<evidence type="ECO:0000256" key="1">
    <source>
        <dbReference type="SAM" id="SignalP"/>
    </source>
</evidence>
<sequence length="136" mass="14545">MSNRLRALAVAATAALALTATTGAATAKKPSATKSATAECPIFTVVLNDPEAGFTAGRYHRLNFAPRIASLTCDDTYNIFRSYLYHPRSLRGWSVGPLGGELRTATGKRFTKRGSNGRIGFDVWRFPRGVTPPAGA</sequence>
<accession>A0ABU4HMC9</accession>
<protein>
    <submittedName>
        <fullName evidence="2">Uncharacterized protein</fullName>
    </submittedName>
</protein>
<keyword evidence="3" id="KW-1185">Reference proteome</keyword>
<evidence type="ECO:0000313" key="3">
    <source>
        <dbReference type="Proteomes" id="UP001284601"/>
    </source>
</evidence>
<proteinExistence type="predicted"/>
<organism evidence="2 3">
    <name type="scientific">Conexibacter stalactiti</name>
    <dbReference type="NCBI Taxonomy" id="1940611"/>
    <lineage>
        <taxon>Bacteria</taxon>
        <taxon>Bacillati</taxon>
        <taxon>Actinomycetota</taxon>
        <taxon>Thermoleophilia</taxon>
        <taxon>Solirubrobacterales</taxon>
        <taxon>Conexibacteraceae</taxon>
        <taxon>Conexibacter</taxon>
    </lineage>
</organism>
<feature type="signal peptide" evidence="1">
    <location>
        <begin position="1"/>
        <end position="27"/>
    </location>
</feature>
<name>A0ABU4HMC9_9ACTN</name>
<dbReference type="Proteomes" id="UP001284601">
    <property type="component" value="Unassembled WGS sequence"/>
</dbReference>
<reference evidence="3" key="1">
    <citation type="submission" date="2023-07" db="EMBL/GenBank/DDBJ databases">
        <title>Conexibacter stalactiti sp. nov., isolated from stalactites in a lava cave and emended description of the genus Conexibacter.</title>
        <authorList>
            <person name="Lee S.D."/>
        </authorList>
    </citation>
    <scope>NUCLEOTIDE SEQUENCE [LARGE SCALE GENOMIC DNA]</scope>
    <source>
        <strain evidence="3">KCTC 39840</strain>
    </source>
</reference>
<feature type="chain" id="PRO_5046708035" evidence="1">
    <location>
        <begin position="28"/>
        <end position="136"/>
    </location>
</feature>
<gene>
    <name evidence="2" type="ORF">R7226_08900</name>
</gene>